<dbReference type="InterPro" id="IPR036005">
    <property type="entry name" value="Creatinase/aminopeptidase-like"/>
</dbReference>
<reference evidence="1 2" key="1">
    <citation type="submission" date="2023-12" db="EMBL/GenBank/DDBJ databases">
        <title>Blastococcus brunescens sp. nov., an actonobacterium isolated from sandstone collected in sahara desert.</title>
        <authorList>
            <person name="Gtari M."/>
            <person name="Ghodhbane F."/>
        </authorList>
    </citation>
    <scope>NUCLEOTIDE SEQUENCE [LARGE SCALE GENOMIC DNA]</scope>
    <source>
        <strain evidence="1 2">BMG 8361</strain>
    </source>
</reference>
<accession>A0ABZ1AYR3</accession>
<dbReference type="Gene3D" id="3.90.230.10">
    <property type="entry name" value="Creatinase/methionine aminopeptidase superfamily"/>
    <property type="match status" value="1"/>
</dbReference>
<keyword evidence="2" id="KW-1185">Reference proteome</keyword>
<sequence>MPGLVLAIEPMVTVGDPATVELDDGWTVVTKDGSRAAHFEHSVAITPEGPWVLTAADGGVAGLAPFGVTPRT</sequence>
<dbReference type="PANTHER" id="PTHR43330">
    <property type="entry name" value="METHIONINE AMINOPEPTIDASE"/>
    <property type="match status" value="1"/>
</dbReference>
<gene>
    <name evidence="1" type="ORF">U6N30_25060</name>
</gene>
<dbReference type="SUPFAM" id="SSF55920">
    <property type="entry name" value="Creatinase/aminopeptidase"/>
    <property type="match status" value="1"/>
</dbReference>
<evidence type="ECO:0000313" key="2">
    <source>
        <dbReference type="Proteomes" id="UP001324287"/>
    </source>
</evidence>
<organism evidence="1 2">
    <name type="scientific">Blastococcus brunescens</name>
    <dbReference type="NCBI Taxonomy" id="1564165"/>
    <lineage>
        <taxon>Bacteria</taxon>
        <taxon>Bacillati</taxon>
        <taxon>Actinomycetota</taxon>
        <taxon>Actinomycetes</taxon>
        <taxon>Geodermatophilales</taxon>
        <taxon>Geodermatophilaceae</taxon>
        <taxon>Blastococcus</taxon>
    </lineage>
</organism>
<proteinExistence type="predicted"/>
<evidence type="ECO:0000313" key="1">
    <source>
        <dbReference type="EMBL" id="WRL63066.1"/>
    </source>
</evidence>
<dbReference type="RefSeq" id="WP_324274411.1">
    <property type="nucleotide sequence ID" value="NZ_CP141261.1"/>
</dbReference>
<evidence type="ECO:0008006" key="3">
    <source>
        <dbReference type="Google" id="ProtNLM"/>
    </source>
</evidence>
<protein>
    <recommendedName>
        <fullName evidence="3">Methionine aminopeptidase</fullName>
    </recommendedName>
</protein>
<dbReference type="PANTHER" id="PTHR43330:SF27">
    <property type="entry name" value="METHIONINE AMINOPEPTIDASE"/>
    <property type="match status" value="1"/>
</dbReference>
<dbReference type="Proteomes" id="UP001324287">
    <property type="component" value="Chromosome"/>
</dbReference>
<name>A0ABZ1AYR3_9ACTN</name>
<dbReference type="EMBL" id="CP141261">
    <property type="protein sequence ID" value="WRL63066.1"/>
    <property type="molecule type" value="Genomic_DNA"/>
</dbReference>